<proteinExistence type="predicted"/>
<dbReference type="Pfam" id="PF01388">
    <property type="entry name" value="ARID"/>
    <property type="match status" value="1"/>
</dbReference>
<evidence type="ECO:0000313" key="3">
    <source>
        <dbReference type="Proteomes" id="UP001608902"/>
    </source>
</evidence>
<organism evidence="2 3">
    <name type="scientific">Gnathostoma spinigerum</name>
    <dbReference type="NCBI Taxonomy" id="75299"/>
    <lineage>
        <taxon>Eukaryota</taxon>
        <taxon>Metazoa</taxon>
        <taxon>Ecdysozoa</taxon>
        <taxon>Nematoda</taxon>
        <taxon>Chromadorea</taxon>
        <taxon>Rhabditida</taxon>
        <taxon>Spirurina</taxon>
        <taxon>Gnathostomatomorpha</taxon>
        <taxon>Gnathostomatoidea</taxon>
        <taxon>Gnathostomatidae</taxon>
        <taxon>Gnathostoma</taxon>
    </lineage>
</organism>
<dbReference type="CDD" id="cd16100">
    <property type="entry name" value="ARID"/>
    <property type="match status" value="1"/>
</dbReference>
<evidence type="ECO:0000313" key="2">
    <source>
        <dbReference type="EMBL" id="MFH4984720.1"/>
    </source>
</evidence>
<reference evidence="2 3" key="1">
    <citation type="submission" date="2024-08" db="EMBL/GenBank/DDBJ databases">
        <title>Gnathostoma spinigerum genome.</title>
        <authorList>
            <person name="Gonzalez-Bertolin B."/>
            <person name="Monzon S."/>
            <person name="Zaballos A."/>
            <person name="Jimenez P."/>
            <person name="Dekumyoy P."/>
            <person name="Varona S."/>
            <person name="Cuesta I."/>
            <person name="Sumanam S."/>
            <person name="Adisakwattana P."/>
            <person name="Gasser R.B."/>
            <person name="Hernandez-Gonzalez A."/>
            <person name="Young N.D."/>
            <person name="Perteguer M.J."/>
        </authorList>
    </citation>
    <scope>NUCLEOTIDE SEQUENCE [LARGE SCALE GENOMIC DNA]</scope>
    <source>
        <strain evidence="2">AL3</strain>
        <tissue evidence="2">Liver</tissue>
    </source>
</reference>
<feature type="domain" description="ARID" evidence="1">
    <location>
        <begin position="24"/>
        <end position="71"/>
    </location>
</feature>
<protein>
    <recommendedName>
        <fullName evidence="1">ARID domain-containing protein</fullName>
    </recommendedName>
</protein>
<keyword evidence="3" id="KW-1185">Reference proteome</keyword>
<dbReference type="Gene3D" id="1.10.150.60">
    <property type="entry name" value="ARID DNA-binding domain"/>
    <property type="match status" value="1"/>
</dbReference>
<sequence>MERRKRRSPIDEYVDALMDSPEKLQRCTLFYQNLRSFYRKKWNCPLKAPHIQGVEVNLFRLYDTVVSFGGW</sequence>
<comment type="caution">
    <text evidence="2">The sequence shown here is derived from an EMBL/GenBank/DDBJ whole genome shotgun (WGS) entry which is preliminary data.</text>
</comment>
<feature type="non-terminal residue" evidence="2">
    <location>
        <position position="71"/>
    </location>
</feature>
<dbReference type="SUPFAM" id="SSF46774">
    <property type="entry name" value="ARID-like"/>
    <property type="match status" value="1"/>
</dbReference>
<dbReference type="Proteomes" id="UP001608902">
    <property type="component" value="Unassembled WGS sequence"/>
</dbReference>
<accession>A0ABD6F4N3</accession>
<dbReference type="PROSITE" id="PS51011">
    <property type="entry name" value="ARID"/>
    <property type="match status" value="1"/>
</dbReference>
<name>A0ABD6F4N3_9BILA</name>
<gene>
    <name evidence="2" type="ORF">AB6A40_011429</name>
</gene>
<evidence type="ECO:0000259" key="1">
    <source>
        <dbReference type="PROSITE" id="PS51011"/>
    </source>
</evidence>
<dbReference type="AlphaFoldDB" id="A0ABD6F4N3"/>
<dbReference type="InterPro" id="IPR001606">
    <property type="entry name" value="ARID_dom"/>
</dbReference>
<dbReference type="EMBL" id="JBGFUD010020494">
    <property type="protein sequence ID" value="MFH4984720.1"/>
    <property type="molecule type" value="Genomic_DNA"/>
</dbReference>
<dbReference type="InterPro" id="IPR036431">
    <property type="entry name" value="ARID_dom_sf"/>
</dbReference>